<evidence type="ECO:0000256" key="8">
    <source>
        <dbReference type="RuleBase" id="RU362114"/>
    </source>
</evidence>
<evidence type="ECO:0000256" key="5">
    <source>
        <dbReference type="ARBA" id="ARBA00023027"/>
    </source>
</evidence>
<protein>
    <recommendedName>
        <fullName evidence="8">Poly [ADP-ribose] polymerase</fullName>
        <shortName evidence="8">PARP</shortName>
        <ecNumber evidence="8">2.4.2.-</ecNumber>
    </recommendedName>
</protein>
<dbReference type="PROSITE" id="PS51468">
    <property type="entry name" value="VIT"/>
    <property type="match status" value="1"/>
</dbReference>
<dbReference type="EC" id="2.4.2.-" evidence="8"/>
<dbReference type="GO" id="GO:0005737">
    <property type="term" value="C:cytoplasm"/>
    <property type="evidence" value="ECO:0007669"/>
    <property type="project" value="TreeGrafter"/>
</dbReference>
<dbReference type="Ensembl" id="ENSLLET00000006901.1">
    <property type="protein sequence ID" value="ENSLLEP00000006629.1"/>
    <property type="gene ID" value="ENSLLEG00000004059.1"/>
</dbReference>
<evidence type="ECO:0000256" key="2">
    <source>
        <dbReference type="ARBA" id="ARBA00022676"/>
    </source>
</evidence>
<dbReference type="PROSITE" id="PS50172">
    <property type="entry name" value="BRCT"/>
    <property type="match status" value="1"/>
</dbReference>
<sequence>MTAGIFADCVFFLKLNNLSFKEKKDLKRSISSHGGSFSFVLNNKCTHVIASNASSLGSTHLKKIHKHHISLVNLEFIWKCIEEKQLLEEASDFEKPVDVILEKVKSVERKEASRFEFQLPKHKLCCIYCVTLCFSSLQKAYSFYLAKDSEKACERYAWRINDLKNKGFLQKDDAPSQAIPFASDALQKVLLEETINTGTISREVGYFVESIWTDAQGHLSNILSCPVNNISINDVGVAEGILLQMKTSLAAQESASQMWVMMCEFYRLIPHISVSTQEITMELLTKKQELCQLIRDMLNVCETTPSTRYPSSLAKYRALRCRIELLDKNAEEFVRLSKQIVQKNYSNEPIEILNIYQIGRLSETCDFNGNLENVQPLLHATSPRNFVGILSRGLLMPKIITEEMGYNRTDVGNLGSGIYFTDSISTSVKYSEPSSTSGSRLLVVCDVALGKSREVYKKDYTITEPPGGFHSVHGVRRAHGIESDFEDDEFVVYKRNQIKMAYAVQFRTSRDIVVNLQPNVLSVELEETPEDSVEGLKPLEGGLQNTQGEQIPLEKIYVKAKVTDLVAQVILFQTYKNSSANPIEAKYVFPLDSTAAVCGFEAFINGKHVVGEVKEKQQARQEYRRAIKEGHGAYLMDQDTPDAFTVSVGNLPPKATVVIKITYLMELELDFGDACNFKIPGAVASWQKDTAIKENTQSRFTFTLLMTYCHSLLYFRIFSYINLFCRCFSLQMSIELPYKIDRIQCHTHKILTKKTDCKAVIQTMEGSSLSDAGFQLLIAMENPYVPRMWVERHPEKDSEACMLVFQPEFPNTCEAGDVTICLDCSNSMKPCFQNAQLLALYLASSVFSRGERNVVLFGSSYKEFEFYPRRNLRKTEELEKFIKPNMGGTEFWKPLHSLGLLPRNTGLHNIILISDGHLQNERHIIQFLKKNVGKIRLFTCGVGATANRHSLRRLALLGNGTFDFFDAKTKSKWKDQMQSLYIKLSNNRCTGVTLKWTRHNQPDEEPSQAPAKLPPIFSHGRLIVYGFIRHCTQATLKGLIEDKEMETMVSTTELQKTTGTMLHKLTARALIRDYEDGILHEEEDENEMQKQLRKSEIINLSKEYSIVTQFTSFIAVEKRVRSNLRCCSCIAPESFLEGFWMLTPELGKILEINVPFLTEVFLMKKGIVSLGKFVQFSLICWLPPCFRHCFYTDGSCVHRALLSHASIFALYSEYYQNIENAIKWARKVEQQYPGVCVRLGLGKDWDFVTKQLLRFEPLETSSELQPALEII</sequence>
<reference evidence="14" key="1">
    <citation type="submission" date="2025-08" db="UniProtKB">
        <authorList>
            <consortium name="Ensembl"/>
        </authorList>
    </citation>
    <scope>IDENTIFICATION</scope>
</reference>
<dbReference type="Pfam" id="PF00644">
    <property type="entry name" value="PARP"/>
    <property type="match status" value="1"/>
</dbReference>
<dbReference type="InterPro" id="IPR058905">
    <property type="entry name" value="WGR-like_PARP4"/>
</dbReference>
<evidence type="ECO:0000313" key="15">
    <source>
        <dbReference type="Proteomes" id="UP000694569"/>
    </source>
</evidence>
<dbReference type="SUPFAM" id="SSF52113">
    <property type="entry name" value="BRCT domain"/>
    <property type="match status" value="1"/>
</dbReference>
<evidence type="ECO:0000256" key="3">
    <source>
        <dbReference type="ARBA" id="ARBA00022679"/>
    </source>
</evidence>
<evidence type="ECO:0000313" key="14">
    <source>
        <dbReference type="Ensembl" id="ENSLLEP00000006629.1"/>
    </source>
</evidence>
<keyword evidence="2 8" id="KW-0328">Glycosyltransferase</keyword>
<dbReference type="Pfam" id="PF26156">
    <property type="entry name" value="PARP4_MVP-ID"/>
    <property type="match status" value="1"/>
</dbReference>
<keyword evidence="5 8" id="KW-0520">NAD</keyword>
<dbReference type="InterPro" id="IPR013694">
    <property type="entry name" value="VIT"/>
</dbReference>
<dbReference type="Gene3D" id="3.40.50.410">
    <property type="entry name" value="von Willebrand factor, type A domain"/>
    <property type="match status" value="1"/>
</dbReference>
<dbReference type="GeneTree" id="ENSGT00940000160555"/>
<dbReference type="SMART" id="SM00292">
    <property type="entry name" value="BRCT"/>
    <property type="match status" value="1"/>
</dbReference>
<evidence type="ECO:0000256" key="6">
    <source>
        <dbReference type="ARBA" id="ARBA00023242"/>
    </source>
</evidence>
<dbReference type="InterPro" id="IPR001357">
    <property type="entry name" value="BRCT_dom"/>
</dbReference>
<dbReference type="PROSITE" id="PS51059">
    <property type="entry name" value="PARP_CATALYTIC"/>
    <property type="match status" value="1"/>
</dbReference>
<dbReference type="InterPro" id="IPR012317">
    <property type="entry name" value="Poly(ADP-ribose)pol_cat_dom"/>
</dbReference>
<comment type="similarity">
    <text evidence="7">Belongs to the ARTD/PARP family.</text>
</comment>
<evidence type="ECO:0000259" key="9">
    <source>
        <dbReference type="PROSITE" id="PS50172"/>
    </source>
</evidence>
<keyword evidence="15" id="KW-1185">Reference proteome</keyword>
<dbReference type="PROSITE" id="PS51060">
    <property type="entry name" value="PARP_ALPHA_HD"/>
    <property type="match status" value="1"/>
</dbReference>
<accession>A0A8C5M1Z8</accession>
<dbReference type="InterPro" id="IPR002035">
    <property type="entry name" value="VWF_A"/>
</dbReference>
<feature type="domain" description="PARP alpha-helical" evidence="12">
    <location>
        <begin position="183"/>
        <end position="311"/>
    </location>
</feature>
<evidence type="ECO:0000259" key="13">
    <source>
        <dbReference type="PROSITE" id="PS51468"/>
    </source>
</evidence>
<dbReference type="PANTHER" id="PTHR46530:SF1">
    <property type="entry name" value="PROTEIN MONO-ADP-RIBOSYLTRANSFERASE PARP4"/>
    <property type="match status" value="1"/>
</dbReference>
<dbReference type="PANTHER" id="PTHR46530">
    <property type="entry name" value="PROTEIN MONO-ADP-RIBOSYLTRANSFERASE PARP4"/>
    <property type="match status" value="1"/>
</dbReference>
<dbReference type="InterPro" id="IPR004102">
    <property type="entry name" value="Poly(ADP-ribose)pol_reg_dom"/>
</dbReference>
<dbReference type="SUPFAM" id="SSF53300">
    <property type="entry name" value="vWA-like"/>
    <property type="match status" value="1"/>
</dbReference>
<evidence type="ECO:0000259" key="12">
    <source>
        <dbReference type="PROSITE" id="PS51060"/>
    </source>
</evidence>
<feature type="domain" description="VIT" evidence="13">
    <location>
        <begin position="537"/>
        <end position="665"/>
    </location>
</feature>
<dbReference type="InterPro" id="IPR036465">
    <property type="entry name" value="vWFA_dom_sf"/>
</dbReference>
<keyword evidence="4" id="KW-0548">Nucleotidyltransferase</keyword>
<evidence type="ECO:0000256" key="4">
    <source>
        <dbReference type="ARBA" id="ARBA00022695"/>
    </source>
</evidence>
<dbReference type="AlphaFoldDB" id="A0A8C5M1Z8"/>
<dbReference type="SUPFAM" id="SSF47587">
    <property type="entry name" value="Domain of poly(ADP-ribose) polymerase"/>
    <property type="match status" value="1"/>
</dbReference>
<dbReference type="Pfam" id="PF00533">
    <property type="entry name" value="BRCT"/>
    <property type="match status" value="1"/>
</dbReference>
<dbReference type="GO" id="GO:0016779">
    <property type="term" value="F:nucleotidyltransferase activity"/>
    <property type="evidence" value="ECO:0007669"/>
    <property type="project" value="UniProtKB-KW"/>
</dbReference>
<evidence type="ECO:0000256" key="1">
    <source>
        <dbReference type="ARBA" id="ARBA00004123"/>
    </source>
</evidence>
<dbReference type="Pfam" id="PF26166">
    <property type="entry name" value="WGR-like_PARP4"/>
    <property type="match status" value="1"/>
</dbReference>
<comment type="subcellular location">
    <subcellularLocation>
        <location evidence="1">Nucleus</location>
    </subcellularLocation>
</comment>
<dbReference type="GO" id="GO:0003950">
    <property type="term" value="F:NAD+ poly-ADP-ribosyltransferase activity"/>
    <property type="evidence" value="ECO:0007669"/>
    <property type="project" value="UniProtKB-UniRule"/>
</dbReference>
<dbReference type="SMART" id="SM00609">
    <property type="entry name" value="VIT"/>
    <property type="match status" value="1"/>
</dbReference>
<evidence type="ECO:0000259" key="10">
    <source>
        <dbReference type="PROSITE" id="PS50234"/>
    </source>
</evidence>
<dbReference type="SUPFAM" id="SSF56399">
    <property type="entry name" value="ADP-ribosylation"/>
    <property type="match status" value="1"/>
</dbReference>
<feature type="domain" description="BRCT" evidence="9">
    <location>
        <begin position="1"/>
        <end position="89"/>
    </location>
</feature>
<reference evidence="14" key="2">
    <citation type="submission" date="2025-09" db="UniProtKB">
        <authorList>
            <consortium name="Ensembl"/>
        </authorList>
    </citation>
    <scope>IDENTIFICATION</scope>
</reference>
<dbReference type="InterPro" id="IPR058904">
    <property type="entry name" value="PARP4_MVP-ID"/>
</dbReference>
<dbReference type="Pfam" id="PF08487">
    <property type="entry name" value="VIT"/>
    <property type="match status" value="1"/>
</dbReference>
<feature type="domain" description="PARP catalytic" evidence="11">
    <location>
        <begin position="310"/>
        <end position="515"/>
    </location>
</feature>
<feature type="domain" description="VWFA" evidence="10">
    <location>
        <begin position="910"/>
        <end position="984"/>
    </location>
</feature>
<dbReference type="PROSITE" id="PS50234">
    <property type="entry name" value="VWFA"/>
    <property type="match status" value="1"/>
</dbReference>
<dbReference type="InterPro" id="IPR036616">
    <property type="entry name" value="Poly(ADP-ribose)pol_reg_dom_sf"/>
</dbReference>
<organism evidence="14 15">
    <name type="scientific">Leptobrachium leishanense</name>
    <name type="common">Leishan spiny toad</name>
    <dbReference type="NCBI Taxonomy" id="445787"/>
    <lineage>
        <taxon>Eukaryota</taxon>
        <taxon>Metazoa</taxon>
        <taxon>Chordata</taxon>
        <taxon>Craniata</taxon>
        <taxon>Vertebrata</taxon>
        <taxon>Euteleostomi</taxon>
        <taxon>Amphibia</taxon>
        <taxon>Batrachia</taxon>
        <taxon>Anura</taxon>
        <taxon>Pelobatoidea</taxon>
        <taxon>Megophryidae</taxon>
        <taxon>Leptobrachium</taxon>
    </lineage>
</organism>
<name>A0A8C5M1Z8_9ANUR</name>
<dbReference type="Gene3D" id="3.40.50.10190">
    <property type="entry name" value="BRCT domain"/>
    <property type="match status" value="1"/>
</dbReference>
<keyword evidence="3 8" id="KW-0808">Transferase</keyword>
<evidence type="ECO:0000256" key="7">
    <source>
        <dbReference type="ARBA" id="ARBA00024347"/>
    </source>
</evidence>
<keyword evidence="6" id="KW-0539">Nucleus</keyword>
<dbReference type="Pfam" id="PF13768">
    <property type="entry name" value="VWA_3"/>
    <property type="match status" value="1"/>
</dbReference>
<evidence type="ECO:0000259" key="11">
    <source>
        <dbReference type="PROSITE" id="PS51059"/>
    </source>
</evidence>
<proteinExistence type="inferred from homology"/>
<dbReference type="Gene3D" id="3.90.228.10">
    <property type="match status" value="1"/>
</dbReference>
<dbReference type="InterPro" id="IPR031273">
    <property type="entry name" value="PARP4"/>
</dbReference>
<dbReference type="Proteomes" id="UP000694569">
    <property type="component" value="Unplaced"/>
</dbReference>
<dbReference type="OrthoDB" id="1729737at2759"/>
<dbReference type="SMART" id="SM00327">
    <property type="entry name" value="VWA"/>
    <property type="match status" value="1"/>
</dbReference>
<dbReference type="InterPro" id="IPR036420">
    <property type="entry name" value="BRCT_dom_sf"/>
</dbReference>
<dbReference type="GO" id="GO:0005634">
    <property type="term" value="C:nucleus"/>
    <property type="evidence" value="ECO:0007669"/>
    <property type="project" value="UniProtKB-SubCell"/>
</dbReference>